<accession>A0A8S5T852</accession>
<sequence length="262" mass="30412">MKKINKMTDLPKWFSLDNYNSINGLSDLDLINQLAMRMEVANDDFEWLDTYPGARNEFASFMEERFSNPIRPLSGKLFAEKIKRKKYSEWQMDSVGGVEPLRLIDVMQLSKKAAHYIDENKINRSLRGQKRSVSKTISDNDQMHITLDLSWPDEILLSDLAALLPIWRMDLERKSENSCKLSNSWSVIKKKIFDYKILPMLDLMEWAKINNATITNRVLSLALFPNAEYDAIGIAQTIKPFIRNFSADFSIEILKRKAMDSF</sequence>
<dbReference type="Pfam" id="PF19924">
    <property type="entry name" value="DUF6387"/>
    <property type="match status" value="1"/>
</dbReference>
<dbReference type="InterPro" id="IPR045664">
    <property type="entry name" value="DUF6387"/>
</dbReference>
<reference evidence="1" key="1">
    <citation type="journal article" date="2021" name="Proc. Natl. Acad. Sci. U.S.A.">
        <title>A Catalog of Tens of Thousands of Viruses from Human Metagenomes Reveals Hidden Associations with Chronic Diseases.</title>
        <authorList>
            <person name="Tisza M.J."/>
            <person name="Buck C.B."/>
        </authorList>
    </citation>
    <scope>NUCLEOTIDE SEQUENCE</scope>
    <source>
        <strain evidence="1">CtZhr26</strain>
    </source>
</reference>
<proteinExistence type="predicted"/>
<evidence type="ECO:0000313" key="1">
    <source>
        <dbReference type="EMBL" id="DAF59203.1"/>
    </source>
</evidence>
<name>A0A8S5T852_9CAUD</name>
<dbReference type="EMBL" id="BK032765">
    <property type="protein sequence ID" value="DAF59203.1"/>
    <property type="molecule type" value="Genomic_DNA"/>
</dbReference>
<organism evidence="1">
    <name type="scientific">Myoviridae sp. ctZhr26</name>
    <dbReference type="NCBI Taxonomy" id="2827694"/>
    <lineage>
        <taxon>Viruses</taxon>
        <taxon>Duplodnaviria</taxon>
        <taxon>Heunggongvirae</taxon>
        <taxon>Uroviricota</taxon>
        <taxon>Caudoviricetes</taxon>
    </lineage>
</organism>
<protein>
    <submittedName>
        <fullName evidence="1">Uncharacterized protein</fullName>
    </submittedName>
</protein>